<dbReference type="EMBL" id="JAHXPT010000010">
    <property type="protein sequence ID" value="MBW6410940.1"/>
    <property type="molecule type" value="Genomic_DNA"/>
</dbReference>
<sequence length="65" mass="6828">MHDISILFKIGGAGILLVILDKVLTSSGKGDIAAITNIAGVVIILLMIVSLIGNLFNTVKTMFVM</sequence>
<keyword evidence="3" id="KW-1185">Reference proteome</keyword>
<keyword evidence="1" id="KW-0812">Transmembrane</keyword>
<dbReference type="Pfam" id="PF06686">
    <property type="entry name" value="SpoIIIAC"/>
    <property type="match status" value="1"/>
</dbReference>
<proteinExistence type="predicted"/>
<comment type="caution">
    <text evidence="2">The sequence shown here is derived from an EMBL/GenBank/DDBJ whole genome shotgun (WGS) entry which is preliminary data.</text>
</comment>
<evidence type="ECO:0000256" key="1">
    <source>
        <dbReference type="SAM" id="Phobius"/>
    </source>
</evidence>
<feature type="transmembrane region" description="Helical" evidence="1">
    <location>
        <begin position="32"/>
        <end position="56"/>
    </location>
</feature>
<keyword evidence="1" id="KW-0472">Membrane</keyword>
<organism evidence="2 3">
    <name type="scientific">Clostridium weizhouense</name>
    <dbReference type="NCBI Taxonomy" id="2859781"/>
    <lineage>
        <taxon>Bacteria</taxon>
        <taxon>Bacillati</taxon>
        <taxon>Bacillota</taxon>
        <taxon>Clostridia</taxon>
        <taxon>Eubacteriales</taxon>
        <taxon>Clostridiaceae</taxon>
        <taxon>Clostridium</taxon>
    </lineage>
</organism>
<reference evidence="2 3" key="1">
    <citation type="submission" date="2021-07" db="EMBL/GenBank/DDBJ databases">
        <title>Clostridium weizhouense sp. nov., an anaerobic bacterium isolated from activated sludge of Petroleum wastewater.</title>
        <authorList>
            <person name="Li Q."/>
        </authorList>
    </citation>
    <scope>NUCLEOTIDE SEQUENCE [LARGE SCALE GENOMIC DNA]</scope>
    <source>
        <strain evidence="2 3">YB-6</strain>
    </source>
</reference>
<name>A0ABS7ATT4_9CLOT</name>
<keyword evidence="1" id="KW-1133">Transmembrane helix</keyword>
<dbReference type="InterPro" id="IPR025664">
    <property type="entry name" value="Spore_III_AC/AD"/>
</dbReference>
<feature type="transmembrane region" description="Helical" evidence="1">
    <location>
        <begin position="6"/>
        <end position="25"/>
    </location>
</feature>
<dbReference type="Proteomes" id="UP001519921">
    <property type="component" value="Unassembled WGS sequence"/>
</dbReference>
<gene>
    <name evidence="2" type="primary">spoIIIAC</name>
    <name evidence="2" type="ORF">KYD98_12620</name>
</gene>
<accession>A0ABS7ATT4</accession>
<dbReference type="NCBIfam" id="TIGR02848">
    <property type="entry name" value="spore_III_AC"/>
    <property type="match status" value="1"/>
</dbReference>
<evidence type="ECO:0000313" key="2">
    <source>
        <dbReference type="EMBL" id="MBW6410940.1"/>
    </source>
</evidence>
<dbReference type="InterPro" id="IPR009570">
    <property type="entry name" value="Spore_III_AC"/>
</dbReference>
<protein>
    <submittedName>
        <fullName evidence="2">Stage III sporulation protein AC</fullName>
    </submittedName>
</protein>
<dbReference type="RefSeq" id="WP_219780406.1">
    <property type="nucleotide sequence ID" value="NZ_JAHXPT010000010.1"/>
</dbReference>
<evidence type="ECO:0000313" key="3">
    <source>
        <dbReference type="Proteomes" id="UP001519921"/>
    </source>
</evidence>